<dbReference type="InterPro" id="IPR050154">
    <property type="entry name" value="UbiB_kinase"/>
</dbReference>
<dbReference type="InterPro" id="IPR011009">
    <property type="entry name" value="Kinase-like_dom_sf"/>
</dbReference>
<accession>A0A6J7J1D5</accession>
<name>A0A6J7J1D5_9ZZZZ</name>
<proteinExistence type="inferred from homology"/>
<dbReference type="PROSITE" id="PS50011">
    <property type="entry name" value="PROTEIN_KINASE_DOM"/>
    <property type="match status" value="1"/>
</dbReference>
<dbReference type="PANTHER" id="PTHR10566">
    <property type="entry name" value="CHAPERONE-ACTIVITY OF BC1 COMPLEX CABC1 -RELATED"/>
    <property type="match status" value="1"/>
</dbReference>
<dbReference type="Gene3D" id="1.10.510.10">
    <property type="entry name" value="Transferase(Phosphotransferase) domain 1"/>
    <property type="match status" value="1"/>
</dbReference>
<dbReference type="CDD" id="cd05121">
    <property type="entry name" value="ABC1_ADCK3-like"/>
    <property type="match status" value="1"/>
</dbReference>
<dbReference type="InterPro" id="IPR000719">
    <property type="entry name" value="Prot_kinase_dom"/>
</dbReference>
<dbReference type="GO" id="GO:0004672">
    <property type="term" value="F:protein kinase activity"/>
    <property type="evidence" value="ECO:0007669"/>
    <property type="project" value="InterPro"/>
</dbReference>
<protein>
    <submittedName>
        <fullName evidence="3">Unannotated protein</fullName>
    </submittedName>
</protein>
<reference evidence="3" key="1">
    <citation type="submission" date="2020-05" db="EMBL/GenBank/DDBJ databases">
        <authorList>
            <person name="Chiriac C."/>
            <person name="Salcher M."/>
            <person name="Ghai R."/>
            <person name="Kavagutti S V."/>
        </authorList>
    </citation>
    <scope>NUCLEOTIDE SEQUENCE</scope>
</reference>
<dbReference type="GO" id="GO:0005524">
    <property type="term" value="F:ATP binding"/>
    <property type="evidence" value="ECO:0007669"/>
    <property type="project" value="InterPro"/>
</dbReference>
<organism evidence="3">
    <name type="scientific">freshwater metagenome</name>
    <dbReference type="NCBI Taxonomy" id="449393"/>
    <lineage>
        <taxon>unclassified sequences</taxon>
        <taxon>metagenomes</taxon>
        <taxon>ecological metagenomes</taxon>
    </lineage>
</organism>
<dbReference type="Pfam" id="PF03109">
    <property type="entry name" value="ABC1"/>
    <property type="match status" value="1"/>
</dbReference>
<sequence>MPTMQKPVAPPLPPRPALLRGSARLAEVDGLTAWSLDAQARAVVRRRELEREAERLSAPRVWPDTIGSLASTTWRVARAAAPDAPFALLAAAAAATGLPVAPPSAAGGTIERADRLVRAGGPAYVKLGQFIASARGLLPDEWVDAFAWCRDEATPMEAGEAEGVVRRELGDLDAFTSFDPEPLAAGSIGQVHRAVLRDGTPVVVKVRRPGLRRAFRSDIETLALVCAAADRVHPGVRVANLPGFVTLFAQLTLEELDFRLEAANLVESVAVLEDLGADDVRVPRPFPALTTERMLVMEHLPGVSYARLPAAGLEGGAGDRLFAAGVRGVLEATIVHGLFHGDLHAGNVLVDGDRFSMVDFGMCGRLDAAQRAGLVRFLLGFAASDARAQVEAMRTFGAITEDADVEELVARLQADLSRLDERADGQITFDRLGETLGQLLRTLAAGGFRMPKELVLFFKNLLYLSGFAAAVAPDADVLAVVTGILGDLFSRDGGALAAGLVPAAE</sequence>
<dbReference type="SUPFAM" id="SSF56112">
    <property type="entry name" value="Protein kinase-like (PK-like)"/>
    <property type="match status" value="1"/>
</dbReference>
<dbReference type="InterPro" id="IPR004147">
    <property type="entry name" value="ABC1_dom"/>
</dbReference>
<dbReference type="PANTHER" id="PTHR10566:SF113">
    <property type="entry name" value="PROTEIN ACTIVITY OF BC1 COMPLEX KINASE 7, CHLOROPLASTIC"/>
    <property type="match status" value="1"/>
</dbReference>
<dbReference type="EMBL" id="CAFBMK010000205">
    <property type="protein sequence ID" value="CAB4936661.1"/>
    <property type="molecule type" value="Genomic_DNA"/>
</dbReference>
<evidence type="ECO:0000259" key="2">
    <source>
        <dbReference type="PROSITE" id="PS50011"/>
    </source>
</evidence>
<dbReference type="AlphaFoldDB" id="A0A6J7J1D5"/>
<comment type="similarity">
    <text evidence="1">Belongs to the protein kinase superfamily. ADCK protein kinase family.</text>
</comment>
<gene>
    <name evidence="3" type="ORF">UFOPK3564_02682</name>
</gene>
<evidence type="ECO:0000313" key="3">
    <source>
        <dbReference type="EMBL" id="CAB4936661.1"/>
    </source>
</evidence>
<evidence type="ECO:0000256" key="1">
    <source>
        <dbReference type="ARBA" id="ARBA00009670"/>
    </source>
</evidence>
<feature type="domain" description="Protein kinase" evidence="2">
    <location>
        <begin position="177"/>
        <end position="505"/>
    </location>
</feature>